<dbReference type="GO" id="GO:0010333">
    <property type="term" value="F:terpene synthase activity"/>
    <property type="evidence" value="ECO:0007669"/>
    <property type="project" value="InterPro"/>
</dbReference>
<feature type="domain" description="Terpene synthase N-terminal" evidence="1">
    <location>
        <begin position="19"/>
        <end position="201"/>
    </location>
</feature>
<name>A0A921QY27_SORBI</name>
<dbReference type="PANTHER" id="PTHR31225">
    <property type="entry name" value="OS04G0344100 PROTEIN-RELATED"/>
    <property type="match status" value="1"/>
</dbReference>
<dbReference type="EMBL" id="CM027684">
    <property type="protein sequence ID" value="KAG0529967.1"/>
    <property type="molecule type" value="Genomic_DNA"/>
</dbReference>
<organism evidence="2 3">
    <name type="scientific">Sorghum bicolor</name>
    <name type="common">Sorghum</name>
    <name type="synonym">Sorghum vulgare</name>
    <dbReference type="NCBI Taxonomy" id="4558"/>
    <lineage>
        <taxon>Eukaryota</taxon>
        <taxon>Viridiplantae</taxon>
        <taxon>Streptophyta</taxon>
        <taxon>Embryophyta</taxon>
        <taxon>Tracheophyta</taxon>
        <taxon>Spermatophyta</taxon>
        <taxon>Magnoliopsida</taxon>
        <taxon>Liliopsida</taxon>
        <taxon>Poales</taxon>
        <taxon>Poaceae</taxon>
        <taxon>PACMAD clade</taxon>
        <taxon>Panicoideae</taxon>
        <taxon>Andropogonodae</taxon>
        <taxon>Andropogoneae</taxon>
        <taxon>Sorghinae</taxon>
        <taxon>Sorghum</taxon>
    </lineage>
</organism>
<dbReference type="InterPro" id="IPR008930">
    <property type="entry name" value="Terpenoid_cyclase/PrenylTrfase"/>
</dbReference>
<dbReference type="GO" id="GO:0016114">
    <property type="term" value="P:terpenoid biosynthetic process"/>
    <property type="evidence" value="ECO:0007669"/>
    <property type="project" value="InterPro"/>
</dbReference>
<evidence type="ECO:0000313" key="2">
    <source>
        <dbReference type="EMBL" id="KAG0529967.1"/>
    </source>
</evidence>
<reference evidence="2" key="1">
    <citation type="journal article" date="2019" name="BMC Genomics">
        <title>A new reference genome for Sorghum bicolor reveals high levels of sequence similarity between sweet and grain genotypes: implications for the genetics of sugar metabolism.</title>
        <authorList>
            <person name="Cooper E.A."/>
            <person name="Brenton Z.W."/>
            <person name="Flinn B.S."/>
            <person name="Jenkins J."/>
            <person name="Shu S."/>
            <person name="Flowers D."/>
            <person name="Luo F."/>
            <person name="Wang Y."/>
            <person name="Xia P."/>
            <person name="Barry K."/>
            <person name="Daum C."/>
            <person name="Lipzen A."/>
            <person name="Yoshinaga Y."/>
            <person name="Schmutz J."/>
            <person name="Saski C."/>
            <person name="Vermerris W."/>
            <person name="Kresovich S."/>
        </authorList>
    </citation>
    <scope>NUCLEOTIDE SEQUENCE</scope>
</reference>
<dbReference type="Proteomes" id="UP000807115">
    <property type="component" value="Chromosome 5"/>
</dbReference>
<dbReference type="Pfam" id="PF01397">
    <property type="entry name" value="Terpene_synth"/>
    <property type="match status" value="1"/>
</dbReference>
<reference evidence="2" key="2">
    <citation type="submission" date="2020-10" db="EMBL/GenBank/DDBJ databases">
        <authorList>
            <person name="Cooper E.A."/>
            <person name="Brenton Z.W."/>
            <person name="Flinn B.S."/>
            <person name="Jenkins J."/>
            <person name="Shu S."/>
            <person name="Flowers D."/>
            <person name="Luo F."/>
            <person name="Wang Y."/>
            <person name="Xia P."/>
            <person name="Barry K."/>
            <person name="Daum C."/>
            <person name="Lipzen A."/>
            <person name="Yoshinaga Y."/>
            <person name="Schmutz J."/>
            <person name="Saski C."/>
            <person name="Vermerris W."/>
            <person name="Kresovich S."/>
        </authorList>
    </citation>
    <scope>NUCLEOTIDE SEQUENCE</scope>
</reference>
<evidence type="ECO:0000313" key="3">
    <source>
        <dbReference type="Proteomes" id="UP000807115"/>
    </source>
</evidence>
<proteinExistence type="predicted"/>
<dbReference type="PANTHER" id="PTHR31225:SF63">
    <property type="entry name" value="BETA-SELINENE SYNTHASE"/>
    <property type="match status" value="1"/>
</dbReference>
<evidence type="ECO:0000259" key="1">
    <source>
        <dbReference type="Pfam" id="PF01397"/>
    </source>
</evidence>
<dbReference type="InterPro" id="IPR008949">
    <property type="entry name" value="Isoprenoid_synthase_dom_sf"/>
</dbReference>
<dbReference type="Gene3D" id="1.10.600.10">
    <property type="entry name" value="Farnesyl Diphosphate Synthase"/>
    <property type="match status" value="1"/>
</dbReference>
<comment type="caution">
    <text evidence="2">The sequence shown here is derived from an EMBL/GenBank/DDBJ whole genome shotgun (WGS) entry which is preliminary data.</text>
</comment>
<accession>A0A921QY27</accession>
<dbReference type="Gene3D" id="1.50.10.130">
    <property type="entry name" value="Terpene synthase, N-terminal domain"/>
    <property type="match status" value="1"/>
</dbReference>
<dbReference type="InterPro" id="IPR036965">
    <property type="entry name" value="Terpene_synth_N_sf"/>
</dbReference>
<dbReference type="SUPFAM" id="SSF48239">
    <property type="entry name" value="Terpenoid cyclases/Protein prenyltransferases"/>
    <property type="match status" value="1"/>
</dbReference>
<protein>
    <recommendedName>
        <fullName evidence="1">Terpene synthase N-terminal domain-containing protein</fullName>
    </recommendedName>
</protein>
<dbReference type="InterPro" id="IPR001906">
    <property type="entry name" value="Terpene_synth_N"/>
</dbReference>
<sequence length="255" mass="28733">MEATATTGIGAAGAFEPSLWDDYFVTYTPPPSLRSEEWMRQRADKLKKEVLLMFDDHSSAMSAANTLTLVDALERLGIDHLFQQQIDAAMCRVHSKETEFTAGSSMELHMSALRFRLLRQHGFFVPTDVFDKYITDGTGSFSTMGLTGDDTRALLSLYNAAHMAVPGEDILDNVISFTRSRLIAIKGHVASPLSDQISRALDIPLPRYLRPLETMHYITEYDKEEAYDATVLELARLNYSITRSLHLKEIRTFCL</sequence>
<dbReference type="InterPro" id="IPR050148">
    <property type="entry name" value="Terpene_synthase-like"/>
</dbReference>
<gene>
    <name evidence="2" type="ORF">BDA96_05G143400</name>
</gene>
<dbReference type="AlphaFoldDB" id="A0A921QY27"/>